<dbReference type="EC" id="5.6.2.3" evidence="17"/>
<dbReference type="PANTHER" id="PTHR11472">
    <property type="entry name" value="DNA REPAIR DEAD HELICASE RAD3/XP-D SUBFAMILY MEMBER"/>
    <property type="match status" value="1"/>
</dbReference>
<evidence type="ECO:0000256" key="8">
    <source>
        <dbReference type="ARBA" id="ARBA00022801"/>
    </source>
</evidence>
<dbReference type="InterPro" id="IPR013020">
    <property type="entry name" value="Rad3/Chl1-like"/>
</dbReference>
<dbReference type="GO" id="GO:0005634">
    <property type="term" value="C:nucleus"/>
    <property type="evidence" value="ECO:0007669"/>
    <property type="project" value="UniProtKB-SubCell"/>
</dbReference>
<keyword evidence="13" id="KW-0413">Isomerase</keyword>
<evidence type="ECO:0000256" key="20">
    <source>
        <dbReference type="ARBA" id="ARBA00045702"/>
    </source>
</evidence>
<dbReference type="EMBL" id="JABXXO010000010">
    <property type="protein sequence ID" value="KAF7768119.1"/>
    <property type="molecule type" value="Genomic_DNA"/>
</dbReference>
<feature type="compositionally biased region" description="Low complexity" evidence="22">
    <location>
        <begin position="1461"/>
        <end position="1471"/>
    </location>
</feature>
<keyword evidence="6" id="KW-0479">Metal-binding</keyword>
<evidence type="ECO:0000256" key="15">
    <source>
        <dbReference type="ARBA" id="ARBA00023306"/>
    </source>
</evidence>
<dbReference type="InterPro" id="IPR027417">
    <property type="entry name" value="P-loop_NTPase"/>
</dbReference>
<dbReference type="InterPro" id="IPR045028">
    <property type="entry name" value="DinG/Rad3-like"/>
</dbReference>
<evidence type="ECO:0000256" key="13">
    <source>
        <dbReference type="ARBA" id="ARBA00023235"/>
    </source>
</evidence>
<feature type="region of interest" description="Disordered" evidence="22">
    <location>
        <begin position="1394"/>
        <end position="1430"/>
    </location>
</feature>
<evidence type="ECO:0000256" key="6">
    <source>
        <dbReference type="ARBA" id="ARBA00022723"/>
    </source>
</evidence>
<dbReference type="Gene3D" id="3.40.50.300">
    <property type="entry name" value="P-loop containing nucleotide triphosphate hydrolases"/>
    <property type="match status" value="3"/>
</dbReference>
<evidence type="ECO:0000256" key="21">
    <source>
        <dbReference type="ARBA" id="ARBA00048954"/>
    </source>
</evidence>
<dbReference type="GO" id="GO:0005524">
    <property type="term" value="F:ATP binding"/>
    <property type="evidence" value="ECO:0007669"/>
    <property type="project" value="UniProtKB-KW"/>
</dbReference>
<comment type="similarity">
    <text evidence="3">Belongs to the DEAD box helicase family. DEAH subfamily. DDX11/CHL1 sub-subfamily.</text>
</comment>
<feature type="region of interest" description="Disordered" evidence="22">
    <location>
        <begin position="1036"/>
        <end position="1142"/>
    </location>
</feature>
<comment type="catalytic activity">
    <reaction evidence="21">
        <text>ATP + H2O = ADP + phosphate + H(+)</text>
        <dbReference type="Rhea" id="RHEA:13065"/>
        <dbReference type="ChEBI" id="CHEBI:15377"/>
        <dbReference type="ChEBI" id="CHEBI:15378"/>
        <dbReference type="ChEBI" id="CHEBI:30616"/>
        <dbReference type="ChEBI" id="CHEBI:43474"/>
        <dbReference type="ChEBI" id="CHEBI:456216"/>
        <dbReference type="EC" id="5.6.2.3"/>
    </reaction>
</comment>
<dbReference type="CDD" id="cd18788">
    <property type="entry name" value="SF2_C_XPD"/>
    <property type="match status" value="1"/>
</dbReference>
<feature type="region of interest" description="Disordered" evidence="22">
    <location>
        <begin position="1200"/>
        <end position="1238"/>
    </location>
</feature>
<reference evidence="24 25" key="1">
    <citation type="journal article" name="Sci. Rep.">
        <title>Telomere-to-telomere assembled and centromere annotated genomes of the two main subspecies of the button mushroom Agaricus bisporus reveal especially polymorphic chromosome ends.</title>
        <authorList>
            <person name="Sonnenberg A.S.M."/>
            <person name="Sedaghat-Telgerd N."/>
            <person name="Lavrijssen B."/>
            <person name="Ohm R.A."/>
            <person name="Hendrickx P.M."/>
            <person name="Scholtmeijer K."/>
            <person name="Baars J.J.P."/>
            <person name="van Peer A."/>
        </authorList>
    </citation>
    <scope>NUCLEOTIDE SEQUENCE [LARGE SCALE GENOMIC DNA]</scope>
    <source>
        <strain evidence="24 25">H119_p4</strain>
    </source>
</reference>
<dbReference type="GO" id="GO:0003677">
    <property type="term" value="F:DNA binding"/>
    <property type="evidence" value="ECO:0007669"/>
    <property type="project" value="InterPro"/>
</dbReference>
<comment type="caution">
    <text evidence="24">The sequence shown here is derived from an EMBL/GenBank/DDBJ whole genome shotgun (WGS) entry which is preliminary data.</text>
</comment>
<dbReference type="InterPro" id="IPR006554">
    <property type="entry name" value="Helicase-like_DEXD_c2"/>
</dbReference>
<dbReference type="InterPro" id="IPR014013">
    <property type="entry name" value="Helic_SF1/SF2_ATP-bd_DinG/Rad3"/>
</dbReference>
<evidence type="ECO:0000256" key="17">
    <source>
        <dbReference type="ARBA" id="ARBA00044969"/>
    </source>
</evidence>
<dbReference type="SMART" id="SM00491">
    <property type="entry name" value="HELICc2"/>
    <property type="match status" value="1"/>
</dbReference>
<feature type="compositionally biased region" description="Basic and acidic residues" evidence="22">
    <location>
        <begin position="501"/>
        <end position="510"/>
    </location>
</feature>
<evidence type="ECO:0000256" key="19">
    <source>
        <dbReference type="ARBA" id="ARBA00045008"/>
    </source>
</evidence>
<comment type="subcellular location">
    <subcellularLocation>
        <location evidence="2">Nucleus</location>
    </subcellularLocation>
</comment>
<organism evidence="24 25">
    <name type="scientific">Agaricus bisporus var. burnettii</name>
    <dbReference type="NCBI Taxonomy" id="192524"/>
    <lineage>
        <taxon>Eukaryota</taxon>
        <taxon>Fungi</taxon>
        <taxon>Dikarya</taxon>
        <taxon>Basidiomycota</taxon>
        <taxon>Agaricomycotina</taxon>
        <taxon>Agaricomycetes</taxon>
        <taxon>Agaricomycetidae</taxon>
        <taxon>Agaricales</taxon>
        <taxon>Agaricineae</taxon>
        <taxon>Agaricaceae</taxon>
        <taxon>Agaricus</taxon>
    </lineage>
</organism>
<feature type="region of interest" description="Disordered" evidence="22">
    <location>
        <begin position="499"/>
        <end position="522"/>
    </location>
</feature>
<dbReference type="GO" id="GO:0051536">
    <property type="term" value="F:iron-sulfur cluster binding"/>
    <property type="evidence" value="ECO:0007669"/>
    <property type="project" value="UniProtKB-KW"/>
</dbReference>
<evidence type="ECO:0000256" key="4">
    <source>
        <dbReference type="ARBA" id="ARBA00016387"/>
    </source>
</evidence>
<evidence type="ECO:0000256" key="11">
    <source>
        <dbReference type="ARBA" id="ARBA00023004"/>
    </source>
</evidence>
<feature type="compositionally biased region" description="Polar residues" evidence="22">
    <location>
        <begin position="1218"/>
        <end position="1228"/>
    </location>
</feature>
<feature type="compositionally biased region" description="Low complexity" evidence="22">
    <location>
        <begin position="1229"/>
        <end position="1238"/>
    </location>
</feature>
<name>A0A8H7C8V1_AGABI</name>
<evidence type="ECO:0000313" key="24">
    <source>
        <dbReference type="EMBL" id="KAF7768119.1"/>
    </source>
</evidence>
<feature type="region of interest" description="Disordered" evidence="22">
    <location>
        <begin position="143"/>
        <end position="172"/>
    </location>
</feature>
<dbReference type="GO" id="GO:0016818">
    <property type="term" value="F:hydrolase activity, acting on acid anhydrides, in phosphorus-containing anhydrides"/>
    <property type="evidence" value="ECO:0007669"/>
    <property type="project" value="InterPro"/>
</dbReference>
<keyword evidence="15" id="KW-0131">Cell cycle</keyword>
<sequence length="1594" mass="176841">MALYLETPDVFPAFPYDLPYPIQTDLMRHLYDAIESRCISIVESPTGTGKTLSLLTATLTWLEHEKNRARKGKVKEMLGGENTTNVKDWVVEQTRERIKRQLEAEEQDYQERLLAARKREELMRRKAHARVLKRAKWGGDNLKEKRSRDKDVVEEDDDTFLPDDDRRSENEDEIYISPELRALMSRVDNPSRLDEETICTKIYYASRTHSQLSQVLPELRRIKLSQAVSVIDLHPSSVPQKRGADVLHDVDSTTTRVVALGSRKQLCINDELRSKARDLDEACRELLSEKGDQRCPYLPPPGEDFKIIDFRDQILAAPKDIEDLAEVGRMADTCPYFGSRHAIPQAELITLPYNLLLQKSAREALGIDLRDQIVVIDEAHNLIPTLLSLSTTHLSYHILDVSLRQVCAYLSKFRMRLSARNLVHLKRLVVFLDALKKTLIQWKEKQCNDLSSTSRSAERLEVLTLAELLDQMGRKAAGINLLEIGQYLKESKIARKISGYADKETDKESGSDPTSRQKKKGQIPPLHVVEDFMVSLTNTNDDGRVTLALFGKQGQEQVEIKYQLLNPAPNFMDVVDEARSIILAGGTMSPMSDVVSQLFSHALERIRTFSCGHVIPEKNLQALVVTKSPRGGSLEYKADKQGDPNVVAELGQILLNFANVIPAGVVVFFPSYNFLKFAKNVWKAGGTLDRFSAKREVFFEPDGSTDVERVLGEYAAAATTPPVNKKGAILFAVIGAKLSEGLNFSDDLARAVIVIGLPFANLGSPELKERLKYVKQLEERRGSKREKGQKDAAAELYENMCMNSVNQSIGRAIRHKGDWASLILLDQRYASSAIRMKLPQWIGGRLFIPDGFGQVMRQLGQFYNEKRYIVLMPWSLRRGGEAKPPLTGGNVNYMRACFNPRVPDWVTKHNVPVTAPHPPSSPPIPLIVLLLSFQVSFRQEVPSVHLDIRLTSHRYAAMGLFSSRKTDANDTVTAVIAPENATNMNGGATEKSVVNVLRSRFYGRKGKQKEEPITYIPQNTSVAQTLAIGSPATVHAPVTLSSNSPSEGRRSINLTLKRGKHTTPADKTSSLPIRSRSDERPLPPTPSSSRRPSHSATAKRQDSKAMPPLPATPVRQHAGEGRGRISISNPSSPAPMPSKTGADTATVTLAERLNELAMANADGLLSEDEYRMLRQNLFERFSSVSNIPTENPIVPAMLPRLQPVGTRRNKPEKASPRPLSNFQVELPQSPSSSSTRYSLTSLFGRNSNAQDSADSVSLWSQKSTSSGRWKIGKILSRKSSNTSIQTAASRTEPAETVSMKSRRDRKTSPSRPGTPHTPRRRTAAPPSSFPGALKQPDRRSLNSSSYNIFDEERLLSTADIREEITAVEAEAKRLMDAFTGLEITTLSKVQRSRGYSVTRSDTGRPSNVGSIMESKPPHRANLGGDSDAGSILSATSNGTGLAKSVRSTRIGLRAKTSVTNSLTLSGSSRPSSLRRKNSASSVRSHGVGKGSVKAPIPALPNHVVGLGQVNGASASNVSLAKSGQHVMASVPEDDVDVDMRSMTTMRMDDEPEEDDGMEDIWRKREEVQMRYEARLDYLRAKLKSAQLHEKLLRK</sequence>
<dbReference type="NCBIfam" id="TIGR00604">
    <property type="entry name" value="rad3"/>
    <property type="match status" value="1"/>
</dbReference>
<comment type="function">
    <text evidence="20">ATP-dependent DNA helicase important for chromosome transmission and normal cell cycle progression in G(2)/M. May have a role in changing DNA topology to allow the loading of proteins involved in maintaining sister chromatid cohesion in the vicinity of the centromeres. Has a specific role in chromosome segregation during meiosis II.</text>
</comment>
<feature type="region of interest" description="Disordered" evidence="22">
    <location>
        <begin position="1460"/>
        <end position="1493"/>
    </location>
</feature>
<evidence type="ECO:0000256" key="7">
    <source>
        <dbReference type="ARBA" id="ARBA00022741"/>
    </source>
</evidence>
<feature type="compositionally biased region" description="Acidic residues" evidence="22">
    <location>
        <begin position="152"/>
        <end position="162"/>
    </location>
</feature>
<dbReference type="PROSITE" id="PS51193">
    <property type="entry name" value="HELICASE_ATP_BIND_2"/>
    <property type="match status" value="1"/>
</dbReference>
<evidence type="ECO:0000256" key="5">
    <source>
        <dbReference type="ARBA" id="ARBA00017386"/>
    </source>
</evidence>
<evidence type="ECO:0000256" key="2">
    <source>
        <dbReference type="ARBA" id="ARBA00004123"/>
    </source>
</evidence>
<dbReference type="InterPro" id="IPR010614">
    <property type="entry name" value="RAD3-like_helicase_DEAD"/>
</dbReference>
<dbReference type="SMART" id="SM00488">
    <property type="entry name" value="DEXDc2"/>
    <property type="match status" value="1"/>
</dbReference>
<keyword evidence="11" id="KW-0408">Iron</keyword>
<gene>
    <name evidence="24" type="ORF">Agabi119p4_7362</name>
</gene>
<accession>A0A8H7C8V1</accession>
<dbReference type="PANTHER" id="PTHR11472:SF41">
    <property type="entry name" value="ATP-DEPENDENT DNA HELICASE DDX11-RELATED"/>
    <property type="match status" value="1"/>
</dbReference>
<evidence type="ECO:0000256" key="18">
    <source>
        <dbReference type="ARBA" id="ARBA00044998"/>
    </source>
</evidence>
<keyword evidence="12" id="KW-0411">Iron-sulfur</keyword>
<protein>
    <recommendedName>
        <fullName evidence="5">ATP-dependent DNA helicase CHL1</fullName>
        <ecNumber evidence="17">5.6.2.3</ecNumber>
    </recommendedName>
    <alternativeName>
        <fullName evidence="4">ATP-dependent DNA helicase chl1</fullName>
    </alternativeName>
    <alternativeName>
        <fullName evidence="16">Chromosome loss protein 1</fullName>
    </alternativeName>
    <alternativeName>
        <fullName evidence="18 19">DNA 5'-3' helicase CHL1</fullName>
    </alternativeName>
</protein>
<dbReference type="GO" id="GO:0034085">
    <property type="term" value="P:establishment of sister chromatid cohesion"/>
    <property type="evidence" value="ECO:0007669"/>
    <property type="project" value="TreeGrafter"/>
</dbReference>
<evidence type="ECO:0000256" key="9">
    <source>
        <dbReference type="ARBA" id="ARBA00022806"/>
    </source>
</evidence>
<dbReference type="Proteomes" id="UP000629468">
    <property type="component" value="Unassembled WGS sequence"/>
</dbReference>
<evidence type="ECO:0000256" key="12">
    <source>
        <dbReference type="ARBA" id="ARBA00023014"/>
    </source>
</evidence>
<feature type="compositionally biased region" description="Polar residues" evidence="22">
    <location>
        <begin position="1394"/>
        <end position="1409"/>
    </location>
</feature>
<dbReference type="GO" id="GO:0043139">
    <property type="term" value="F:5'-3' DNA helicase activity"/>
    <property type="evidence" value="ECO:0007669"/>
    <property type="project" value="UniProtKB-EC"/>
</dbReference>
<dbReference type="InterPro" id="IPR006555">
    <property type="entry name" value="ATP-dep_Helicase_C"/>
</dbReference>
<evidence type="ECO:0000256" key="22">
    <source>
        <dbReference type="SAM" id="MobiDB-lite"/>
    </source>
</evidence>
<keyword evidence="7" id="KW-0547">Nucleotide-binding</keyword>
<evidence type="ECO:0000256" key="16">
    <source>
        <dbReference type="ARBA" id="ARBA00029709"/>
    </source>
</evidence>
<keyword evidence="9" id="KW-0347">Helicase</keyword>
<feature type="domain" description="Helicase ATP-binding" evidence="23">
    <location>
        <begin position="9"/>
        <end position="435"/>
    </location>
</feature>
<evidence type="ECO:0000256" key="14">
    <source>
        <dbReference type="ARBA" id="ARBA00023242"/>
    </source>
</evidence>
<keyword evidence="10" id="KW-0067">ATP-binding</keyword>
<keyword evidence="8" id="KW-0378">Hydrolase</keyword>
<evidence type="ECO:0000313" key="25">
    <source>
        <dbReference type="Proteomes" id="UP000629468"/>
    </source>
</evidence>
<dbReference type="SUPFAM" id="SSF52540">
    <property type="entry name" value="P-loop containing nucleoside triphosphate hydrolases"/>
    <property type="match status" value="1"/>
</dbReference>
<evidence type="ECO:0000259" key="23">
    <source>
        <dbReference type="PROSITE" id="PS51193"/>
    </source>
</evidence>
<evidence type="ECO:0000256" key="10">
    <source>
        <dbReference type="ARBA" id="ARBA00022840"/>
    </source>
</evidence>
<dbReference type="GO" id="GO:0006139">
    <property type="term" value="P:nucleobase-containing compound metabolic process"/>
    <property type="evidence" value="ECO:0007669"/>
    <property type="project" value="InterPro"/>
</dbReference>
<feature type="region of interest" description="Disordered" evidence="22">
    <location>
        <begin position="1278"/>
        <end position="1344"/>
    </location>
</feature>
<comment type="cofactor">
    <cofactor evidence="1">
        <name>[4Fe-4S] cluster</name>
        <dbReference type="ChEBI" id="CHEBI:49883"/>
    </cofactor>
</comment>
<proteinExistence type="inferred from homology"/>
<dbReference type="Pfam" id="PF13307">
    <property type="entry name" value="Helicase_C_2"/>
    <property type="match status" value="1"/>
</dbReference>
<evidence type="ECO:0000256" key="1">
    <source>
        <dbReference type="ARBA" id="ARBA00001966"/>
    </source>
</evidence>
<dbReference type="GO" id="GO:0046872">
    <property type="term" value="F:metal ion binding"/>
    <property type="evidence" value="ECO:0007669"/>
    <property type="project" value="UniProtKB-KW"/>
</dbReference>
<evidence type="ECO:0000256" key="3">
    <source>
        <dbReference type="ARBA" id="ARBA00008435"/>
    </source>
</evidence>
<keyword evidence="14" id="KW-0539">Nucleus</keyword>
<feature type="compositionally biased region" description="Polar residues" evidence="22">
    <location>
        <begin position="1278"/>
        <end position="1289"/>
    </location>
</feature>
<dbReference type="Pfam" id="PF06733">
    <property type="entry name" value="DEAD_2"/>
    <property type="match status" value="1"/>
</dbReference>